<dbReference type="OrthoDB" id="546632at2759"/>
<feature type="region of interest" description="Disordered" evidence="4">
    <location>
        <begin position="681"/>
        <end position="721"/>
    </location>
</feature>
<dbReference type="EMBL" id="CALLCH030000020">
    <property type="protein sequence ID" value="CAI4219528.1"/>
    <property type="molecule type" value="Genomic_DNA"/>
</dbReference>
<feature type="region of interest" description="Disordered" evidence="4">
    <location>
        <begin position="466"/>
        <end position="505"/>
    </location>
</feature>
<dbReference type="PANTHER" id="PTHR11347">
    <property type="entry name" value="CYCLIC NUCLEOTIDE PHOSPHODIESTERASE"/>
    <property type="match status" value="1"/>
</dbReference>
<dbReference type="Gene3D" id="3.30.2230.10">
    <property type="entry name" value="DUSP-like"/>
    <property type="match status" value="1"/>
</dbReference>
<dbReference type="PROSITE" id="PS51845">
    <property type="entry name" value="PDEASE_I_2"/>
    <property type="match status" value="1"/>
</dbReference>
<organism evidence="7 8">
    <name type="scientific">Parascedosporium putredinis</name>
    <dbReference type="NCBI Taxonomy" id="1442378"/>
    <lineage>
        <taxon>Eukaryota</taxon>
        <taxon>Fungi</taxon>
        <taxon>Dikarya</taxon>
        <taxon>Ascomycota</taxon>
        <taxon>Pezizomycotina</taxon>
        <taxon>Sordariomycetes</taxon>
        <taxon>Hypocreomycetidae</taxon>
        <taxon>Microascales</taxon>
        <taxon>Microascaceae</taxon>
        <taxon>Parascedosporium</taxon>
    </lineage>
</organism>
<comment type="caution">
    <text evidence="7">The sequence shown here is derived from an EMBL/GenBank/DDBJ whole genome shotgun (WGS) entry which is preliminary data.</text>
</comment>
<feature type="compositionally biased region" description="Polar residues" evidence="4">
    <location>
        <begin position="466"/>
        <end position="482"/>
    </location>
</feature>
<dbReference type="InterPro" id="IPR003607">
    <property type="entry name" value="HD/PDEase_dom"/>
</dbReference>
<accession>A0A9P1HBD9</accession>
<keyword evidence="8" id="KW-1185">Reference proteome</keyword>
<dbReference type="InterPro" id="IPR023174">
    <property type="entry name" value="PDEase_CS"/>
</dbReference>
<dbReference type="InterPro" id="IPR035927">
    <property type="entry name" value="DUSP-like_sf"/>
</dbReference>
<dbReference type="Proteomes" id="UP000838763">
    <property type="component" value="Unassembled WGS sequence"/>
</dbReference>
<dbReference type="Pfam" id="PF00233">
    <property type="entry name" value="PDEase_I"/>
    <property type="match status" value="1"/>
</dbReference>
<dbReference type="InterPro" id="IPR002073">
    <property type="entry name" value="PDEase_catalytic_dom"/>
</dbReference>
<feature type="domain" description="DUSP" evidence="5">
    <location>
        <begin position="874"/>
        <end position="993"/>
    </location>
</feature>
<keyword evidence="2 3" id="KW-0378">Hydrolase</keyword>
<sequence length="1020" mass="110677">MIDLKPTILLIDTPHDERIPEPRPRTRSASPHSRSPLVENEINTPEEEVYGLALLQRVITEVHMRNMAKLVVPVPLISVSLAHDAPADLAIPTDLIPSPALLKRCVDLGAADVIAYKAHKEAAKEQQAMLELRRGRKLSWVGMHEEKPFAYLREAMVSDLMKGICRLGWDADDLIGSAKISVSHERRASITAAVGCWHFPAHDFADDELLLAAMLMFKHAFSIPELEKWRIPTDQLIGFLIACRGAYNPFVPYHNFRHVPKSPMANLISPFDGLTLLITAIGHDVGHPGVNNNFLITLNAPLAQLYNDRSVLESFHCAAFSQILRRYWPVAFEEIKMRKLIISSILATDMGLHFDYMKKLADAQTTPDAVLSDERVAEEQRSLACALLIKCADISNVARHYDTAKQWMHILSDEFSRQASMESELGVVDLMPALKYTVDELQINRALFESGAVAAPVNGDGASAANHTTNGFASSVSTTESSLGDGPAPSDSDVDGSDAPRGGPDVAAEELQKINGVVTTFDSVADFATSDPFNMRYRLDSFGDARGLASAKQRYSEATNGSNCPSQATSATTGKMPLSPSTQGTSIASRDSMDRSMSVPRPVSSVAYDPSCLGTCNSSKLETPILVTPDSDLPPEVLVTESSRDDDSGSNGSMGKPENTTLRKRPILLELPEQLVVITSSSKKRKVTRNSARDRDAEQSPSPQAASAESILPSCESNDEDDQAAFSFSVASQSSFSTTTHPQDSISSLPSRLQTRHSSLVSAGYPSSTASSPCAAYADLSLEGEPSSATTETGPALHPASARSRSPIRYTRRGIMSGNGDSIRSSSPLKRRASSMDPEPNESGGQPPTDFSRAMSVDAPDSGPGYAQNPDAMPPLPEQLKTIQTLQRAFNETPVQENDVAFVVTKTWVSKALAAGGDPKYAKESSSDEPLGPVDNSNIIQEVIELPSGDHFVRLKPGTDLETSELFSEDAWSLIQKWYGLKDGQYPIRRVALNTQADASSPPNIIYEMHPRLYHLSAVV</sequence>
<dbReference type="SUPFAM" id="SSF109604">
    <property type="entry name" value="HD-domain/PDEase-like"/>
    <property type="match status" value="1"/>
</dbReference>
<feature type="compositionally biased region" description="Low complexity" evidence="4">
    <location>
        <begin position="699"/>
        <end position="710"/>
    </location>
</feature>
<dbReference type="CDD" id="cd00077">
    <property type="entry name" value="HDc"/>
    <property type="match status" value="1"/>
</dbReference>
<evidence type="ECO:0000313" key="7">
    <source>
        <dbReference type="EMBL" id="CAI4219528.1"/>
    </source>
</evidence>
<dbReference type="Pfam" id="PF06337">
    <property type="entry name" value="DUSP"/>
    <property type="match status" value="1"/>
</dbReference>
<dbReference type="GO" id="GO:0007165">
    <property type="term" value="P:signal transduction"/>
    <property type="evidence" value="ECO:0007669"/>
    <property type="project" value="InterPro"/>
</dbReference>
<feature type="compositionally biased region" description="Polar residues" evidence="4">
    <location>
        <begin position="556"/>
        <end position="589"/>
    </location>
</feature>
<dbReference type="GO" id="GO:0004843">
    <property type="term" value="F:cysteine-type deubiquitinase activity"/>
    <property type="evidence" value="ECO:0007669"/>
    <property type="project" value="InterPro"/>
</dbReference>
<dbReference type="InterPro" id="IPR036971">
    <property type="entry name" value="PDEase_catalytic_dom_sf"/>
</dbReference>
<comment type="cofactor">
    <cofactor evidence="3">
        <name>a divalent metal cation</name>
        <dbReference type="ChEBI" id="CHEBI:60240"/>
    </cofactor>
    <text evidence="3">Binds 2 divalent metal cations per subunit. Site 1 may preferentially bind zinc ions, while site 2 has a preference for magnesium and/or manganese ions.</text>
</comment>
<feature type="compositionally biased region" description="Basic and acidic residues" evidence="4">
    <location>
        <begin position="13"/>
        <end position="24"/>
    </location>
</feature>
<dbReference type="PROSITE" id="PS00126">
    <property type="entry name" value="PDEASE_I_1"/>
    <property type="match status" value="1"/>
</dbReference>
<comment type="similarity">
    <text evidence="3">Belongs to the cyclic nucleotide phosphodiesterase family.</text>
</comment>
<protein>
    <recommendedName>
        <fullName evidence="3">Phosphodiesterase</fullName>
        <ecNumber evidence="3">3.1.4.-</ecNumber>
    </recommendedName>
</protein>
<evidence type="ECO:0000256" key="1">
    <source>
        <dbReference type="ARBA" id="ARBA00022723"/>
    </source>
</evidence>
<evidence type="ECO:0000256" key="2">
    <source>
        <dbReference type="ARBA" id="ARBA00022801"/>
    </source>
</evidence>
<proteinExistence type="inferred from homology"/>
<dbReference type="Gene3D" id="1.10.1300.10">
    <property type="entry name" value="3'5'-cyclic nucleotide phosphodiesterase, catalytic domain"/>
    <property type="match status" value="1"/>
</dbReference>
<feature type="region of interest" description="Disordered" evidence="4">
    <location>
        <begin position="783"/>
        <end position="869"/>
    </location>
</feature>
<feature type="domain" description="PDEase" evidence="6">
    <location>
        <begin position="260"/>
        <end position="427"/>
    </location>
</feature>
<evidence type="ECO:0000259" key="6">
    <source>
        <dbReference type="PROSITE" id="PS51845"/>
    </source>
</evidence>
<reference evidence="7" key="1">
    <citation type="submission" date="2022-11" db="EMBL/GenBank/DDBJ databases">
        <authorList>
            <person name="Scott C."/>
            <person name="Bruce N."/>
        </authorList>
    </citation>
    <scope>NUCLEOTIDE SEQUENCE</scope>
</reference>
<dbReference type="InterPro" id="IPR006615">
    <property type="entry name" value="Pept_C19_DUSP"/>
</dbReference>
<evidence type="ECO:0000256" key="4">
    <source>
        <dbReference type="SAM" id="MobiDB-lite"/>
    </source>
</evidence>
<dbReference type="GO" id="GO:0046872">
    <property type="term" value="F:metal ion binding"/>
    <property type="evidence" value="ECO:0007669"/>
    <property type="project" value="UniProtKB-KW"/>
</dbReference>
<dbReference type="AlphaFoldDB" id="A0A9P1HBD9"/>
<evidence type="ECO:0000256" key="3">
    <source>
        <dbReference type="RuleBase" id="RU363067"/>
    </source>
</evidence>
<dbReference type="GO" id="GO:0004114">
    <property type="term" value="F:3',5'-cyclic-nucleotide phosphodiesterase activity"/>
    <property type="evidence" value="ECO:0007669"/>
    <property type="project" value="InterPro"/>
</dbReference>
<feature type="region of interest" description="Disordered" evidence="4">
    <location>
        <begin position="553"/>
        <end position="602"/>
    </location>
</feature>
<keyword evidence="1 3" id="KW-0479">Metal-binding</keyword>
<feature type="region of interest" description="Disordered" evidence="4">
    <location>
        <begin position="13"/>
        <end position="42"/>
    </location>
</feature>
<dbReference type="PROSITE" id="PS51283">
    <property type="entry name" value="DUSP"/>
    <property type="match status" value="1"/>
</dbReference>
<dbReference type="SUPFAM" id="SSF143791">
    <property type="entry name" value="DUSP-like"/>
    <property type="match status" value="1"/>
</dbReference>
<dbReference type="EC" id="3.1.4.-" evidence="3"/>
<feature type="compositionally biased region" description="Polar residues" evidence="4">
    <location>
        <begin position="819"/>
        <end position="828"/>
    </location>
</feature>
<evidence type="ECO:0000313" key="8">
    <source>
        <dbReference type="Proteomes" id="UP000838763"/>
    </source>
</evidence>
<gene>
    <name evidence="7" type="ORF">PPNO1_LOCUS9084</name>
</gene>
<feature type="region of interest" description="Disordered" evidence="4">
    <location>
        <begin position="625"/>
        <end position="667"/>
    </location>
</feature>
<name>A0A9P1HBD9_9PEZI</name>
<evidence type="ECO:0000259" key="5">
    <source>
        <dbReference type="PROSITE" id="PS51283"/>
    </source>
</evidence>